<evidence type="ECO:0000313" key="2">
    <source>
        <dbReference type="Proteomes" id="UP000237056"/>
    </source>
</evidence>
<reference evidence="1 2" key="1">
    <citation type="submission" date="2018-01" db="EMBL/GenBank/DDBJ databases">
        <title>Genomic Encyclopedia of Type Strains, Phase I: the one thousand microbial genomes (KMG-I) project.</title>
        <authorList>
            <person name="Goeker M."/>
        </authorList>
    </citation>
    <scope>NUCLEOTIDE SEQUENCE [LARGE SCALE GENOMIC DNA]</scope>
    <source>
        <strain evidence="1 2">DSM 17960</strain>
    </source>
</reference>
<comment type="caution">
    <text evidence="1">The sequence shown here is derived from an EMBL/GenBank/DDBJ whole genome shotgun (WGS) entry which is preliminary data.</text>
</comment>
<gene>
    <name evidence="1" type="ORF">Q361_1742</name>
</gene>
<dbReference type="EMBL" id="PQNY01000074">
    <property type="protein sequence ID" value="POS00532.1"/>
    <property type="molecule type" value="Genomic_DNA"/>
</dbReference>
<sequence length="133" mass="15568">MFFSCGSVKSIKNNNADKIIAIKFMGTIHTFPSTLDEKSFWGYKDEHVKLIINQDNFIGEIIKNIGTENYKNLNDIKYAFLVTNSSTIDTLYSDEDLKDWTLKRKGKDYHYYDEEGKLAKSLRQTYSFFSDCW</sequence>
<evidence type="ECO:0000313" key="1">
    <source>
        <dbReference type="EMBL" id="POS00532.1"/>
    </source>
</evidence>
<protein>
    <submittedName>
        <fullName evidence="1">Uncharacterized protein</fullName>
    </submittedName>
</protein>
<organism evidence="1 2">
    <name type="scientific">Flavobacterium croceum DSM 17960</name>
    <dbReference type="NCBI Taxonomy" id="1121886"/>
    <lineage>
        <taxon>Bacteria</taxon>
        <taxon>Pseudomonadati</taxon>
        <taxon>Bacteroidota</taxon>
        <taxon>Flavobacteriia</taxon>
        <taxon>Flavobacteriales</taxon>
        <taxon>Flavobacteriaceae</taxon>
        <taxon>Flavobacterium</taxon>
    </lineage>
</organism>
<proteinExistence type="predicted"/>
<dbReference type="Proteomes" id="UP000237056">
    <property type="component" value="Unassembled WGS sequence"/>
</dbReference>
<name>A0A2S4N463_9FLAO</name>
<accession>A0A2S4N463</accession>
<keyword evidence="2" id="KW-1185">Reference proteome</keyword>
<dbReference type="AlphaFoldDB" id="A0A2S4N463"/>